<evidence type="ECO:0000256" key="6">
    <source>
        <dbReference type="SAM" id="SignalP"/>
    </source>
</evidence>
<dbReference type="SMART" id="SM00032">
    <property type="entry name" value="CCP"/>
    <property type="match status" value="10"/>
</dbReference>
<feature type="domain" description="Sushi" evidence="7">
    <location>
        <begin position="280"/>
        <end position="334"/>
    </location>
</feature>
<name>A0AAJ8BJT7_LATCA</name>
<dbReference type="InterPro" id="IPR000436">
    <property type="entry name" value="Sushi_SCR_CCP_dom"/>
</dbReference>
<keyword evidence="4 5" id="KW-1015">Disulfide bond</keyword>
<protein>
    <submittedName>
        <fullName evidence="9">Complement factor H isoform X1</fullName>
    </submittedName>
</protein>
<feature type="domain" description="Sushi" evidence="7">
    <location>
        <begin position="502"/>
        <end position="563"/>
    </location>
</feature>
<accession>A0AAJ8BJT7</accession>
<feature type="domain" description="Sushi" evidence="7">
    <location>
        <begin position="28"/>
        <end position="92"/>
    </location>
</feature>
<dbReference type="KEGG" id="lcf:108879553"/>
<dbReference type="RefSeq" id="XP_050933054.1">
    <property type="nucleotide sequence ID" value="XM_051077097.1"/>
</dbReference>
<keyword evidence="2 5" id="KW-0768">Sushi</keyword>
<feature type="domain" description="Sushi" evidence="7">
    <location>
        <begin position="155"/>
        <end position="219"/>
    </location>
</feature>
<feature type="chain" id="PRO_5042474610" evidence="6">
    <location>
        <begin position="25"/>
        <end position="630"/>
    </location>
</feature>
<dbReference type="GeneID" id="108879553"/>
<evidence type="ECO:0000313" key="9">
    <source>
        <dbReference type="RefSeq" id="XP_050933054.1"/>
    </source>
</evidence>
<feature type="domain" description="Sushi" evidence="7">
    <location>
        <begin position="94"/>
        <end position="154"/>
    </location>
</feature>
<feature type="signal peptide" evidence="6">
    <location>
        <begin position="1"/>
        <end position="24"/>
    </location>
</feature>
<evidence type="ECO:0000256" key="4">
    <source>
        <dbReference type="ARBA" id="ARBA00023157"/>
    </source>
</evidence>
<sequence>MFTIRLFHRLWLFILWLNMDPSLQQNATTCKLPLPPPKGTTYEPAFRNVFSPGDTVTVTCGEWYWISLPQNTSVVTTCKEDGEWSVRPICKAEIKCTVPVIENGNVLGDIQEYDKDEILHFECNMGYMRTENISSKCTNLGTKAGWSPKPTCETSKCKVLLPPLEGTTYEPAFRNVFSPSDTLRVKCGERYWISHPQETSAVTTCKDNGEWSVTPICKEVTCDSQRDPLVYYWDVYWEQKITLNETVSYWCMSGYKSTDGAIRATCTRYGWRPNPLCQEITCDRYDVQNTDIVNYKQKYSYYERASYVCKDGYTGRFFLTCTEDGWSGKPQCKEVTCDKQYYENADIDGDETQSVYKYNDQVKYVCKNDYVGNFSITCGTTGWIGSPECTEKPCEKLNISDAYITRNEKETYKHNERVHYTCRNASERRFTVVCHRGNWIGIQGCTECPLAEVPHGFIVGPHNETLYYTCEDGYKLATRGWWGEAKCIHGLWFGLEQCIEKSKCGEPPLISNGKVISLRNSYEPGESVQIICKEGYSTPVDHFTCVKGKWNSNGAQVKTICAPIANHCSPPPKVDNAVVVSSYQKEYLSGSKVTYHCRYNYTLEGEATITCNDGKWVKRNFVCAPPFLEL</sequence>
<dbReference type="InterPro" id="IPR051503">
    <property type="entry name" value="ComplSys_Reg/VirEntry_Med"/>
</dbReference>
<feature type="domain" description="Sushi" evidence="7">
    <location>
        <begin position="566"/>
        <end position="625"/>
    </location>
</feature>
<organism evidence="8 9">
    <name type="scientific">Lates calcarifer</name>
    <name type="common">Barramundi</name>
    <name type="synonym">Holocentrus calcarifer</name>
    <dbReference type="NCBI Taxonomy" id="8187"/>
    <lineage>
        <taxon>Eukaryota</taxon>
        <taxon>Metazoa</taxon>
        <taxon>Chordata</taxon>
        <taxon>Craniata</taxon>
        <taxon>Vertebrata</taxon>
        <taxon>Euteleostomi</taxon>
        <taxon>Actinopterygii</taxon>
        <taxon>Neopterygii</taxon>
        <taxon>Teleostei</taxon>
        <taxon>Neoteleostei</taxon>
        <taxon>Acanthomorphata</taxon>
        <taxon>Carangaria</taxon>
        <taxon>Carangaria incertae sedis</taxon>
        <taxon>Centropomidae</taxon>
        <taxon>Lates</taxon>
    </lineage>
</organism>
<keyword evidence="3 6" id="KW-0732">Signal</keyword>
<comment type="caution">
    <text evidence="5">Lacks conserved residue(s) required for the propagation of feature annotation.</text>
</comment>
<evidence type="ECO:0000256" key="2">
    <source>
        <dbReference type="ARBA" id="ARBA00022659"/>
    </source>
</evidence>
<dbReference type="InterPro" id="IPR035976">
    <property type="entry name" value="Sushi/SCR/CCP_sf"/>
</dbReference>
<dbReference type="Proteomes" id="UP000694890">
    <property type="component" value="Linkage group LG17"/>
</dbReference>
<evidence type="ECO:0000256" key="3">
    <source>
        <dbReference type="ARBA" id="ARBA00022729"/>
    </source>
</evidence>
<feature type="disulfide bond" evidence="5">
    <location>
        <begin position="568"/>
        <end position="611"/>
    </location>
</feature>
<evidence type="ECO:0000256" key="5">
    <source>
        <dbReference type="PROSITE-ProRule" id="PRU00302"/>
    </source>
</evidence>
<dbReference type="CDD" id="cd00033">
    <property type="entry name" value="CCP"/>
    <property type="match status" value="4"/>
</dbReference>
<comment type="subcellular location">
    <subcellularLocation>
        <location evidence="1">Virion</location>
    </subcellularLocation>
</comment>
<evidence type="ECO:0000313" key="8">
    <source>
        <dbReference type="Proteomes" id="UP000694890"/>
    </source>
</evidence>
<feature type="domain" description="Sushi" evidence="7">
    <location>
        <begin position="220"/>
        <end position="279"/>
    </location>
</feature>
<proteinExistence type="predicted"/>
<evidence type="ECO:0000256" key="1">
    <source>
        <dbReference type="ARBA" id="ARBA00004328"/>
    </source>
</evidence>
<dbReference type="SUPFAM" id="SSF57535">
    <property type="entry name" value="Complement control module/SCR domain"/>
    <property type="match status" value="8"/>
</dbReference>
<dbReference type="PROSITE" id="PS50923">
    <property type="entry name" value="SUSHI"/>
    <property type="match status" value="7"/>
</dbReference>
<dbReference type="AlphaFoldDB" id="A0AAJ8BJT7"/>
<gene>
    <name evidence="9" type="primary">LOC108879553</name>
</gene>
<dbReference type="Pfam" id="PF00084">
    <property type="entry name" value="Sushi"/>
    <property type="match status" value="4"/>
</dbReference>
<dbReference type="Gene3D" id="2.10.70.10">
    <property type="entry name" value="Complement Module, domain 1"/>
    <property type="match status" value="10"/>
</dbReference>
<reference evidence="9" key="1">
    <citation type="submission" date="2025-08" db="UniProtKB">
        <authorList>
            <consortium name="RefSeq"/>
        </authorList>
    </citation>
    <scope>IDENTIFICATION</scope>
    <source>
        <tissue evidence="9">Brain</tissue>
    </source>
</reference>
<evidence type="ECO:0000259" key="7">
    <source>
        <dbReference type="PROSITE" id="PS50923"/>
    </source>
</evidence>
<dbReference type="PANTHER" id="PTHR45785:SF2">
    <property type="entry name" value="COMPLEMENT FACTOR H-RELATED"/>
    <property type="match status" value="1"/>
</dbReference>
<dbReference type="PANTHER" id="PTHR45785">
    <property type="entry name" value="COMPLEMENT FACTOR H-RELATED"/>
    <property type="match status" value="1"/>
</dbReference>